<dbReference type="InterPro" id="IPR001387">
    <property type="entry name" value="Cro/C1-type_HTH"/>
</dbReference>
<evidence type="ECO:0000313" key="2">
    <source>
        <dbReference type="EMBL" id="GAA0439321.1"/>
    </source>
</evidence>
<comment type="caution">
    <text evidence="2">The sequence shown here is derived from an EMBL/GenBank/DDBJ whole genome shotgun (WGS) entry which is preliminary data.</text>
</comment>
<accession>A0ABN0Z8V8</accession>
<evidence type="ECO:0000259" key="1">
    <source>
        <dbReference type="PROSITE" id="PS50943"/>
    </source>
</evidence>
<feature type="domain" description="HTH cro/C1-type" evidence="1">
    <location>
        <begin position="13"/>
        <end position="68"/>
    </location>
</feature>
<keyword evidence="3" id="KW-1185">Reference proteome</keyword>
<dbReference type="EMBL" id="BAAABX010000093">
    <property type="protein sequence ID" value="GAA0439321.1"/>
    <property type="molecule type" value="Genomic_DNA"/>
</dbReference>
<dbReference type="SUPFAM" id="SSF47413">
    <property type="entry name" value="lambda repressor-like DNA-binding domains"/>
    <property type="match status" value="1"/>
</dbReference>
<dbReference type="RefSeq" id="WP_344033235.1">
    <property type="nucleotide sequence ID" value="NZ_BAAABX010000093.1"/>
</dbReference>
<dbReference type="Gene3D" id="1.10.260.40">
    <property type="entry name" value="lambda repressor-like DNA-binding domains"/>
    <property type="match status" value="1"/>
</dbReference>
<organism evidence="2 3">
    <name type="scientific">Streptomyces luteireticuli</name>
    <dbReference type="NCBI Taxonomy" id="173858"/>
    <lineage>
        <taxon>Bacteria</taxon>
        <taxon>Bacillati</taxon>
        <taxon>Actinomycetota</taxon>
        <taxon>Actinomycetes</taxon>
        <taxon>Kitasatosporales</taxon>
        <taxon>Streptomycetaceae</taxon>
        <taxon>Streptomyces</taxon>
    </lineage>
</organism>
<dbReference type="SMART" id="SM00530">
    <property type="entry name" value="HTH_XRE"/>
    <property type="match status" value="1"/>
</dbReference>
<protein>
    <recommendedName>
        <fullName evidence="1">HTH cro/C1-type domain-containing protein</fullName>
    </recommendedName>
</protein>
<dbReference type="PROSITE" id="PS50943">
    <property type="entry name" value="HTH_CROC1"/>
    <property type="match status" value="1"/>
</dbReference>
<name>A0ABN0Z8V8_9ACTN</name>
<dbReference type="Proteomes" id="UP001500879">
    <property type="component" value="Unassembled WGS sequence"/>
</dbReference>
<proteinExistence type="predicted"/>
<evidence type="ECO:0000313" key="3">
    <source>
        <dbReference type="Proteomes" id="UP001500879"/>
    </source>
</evidence>
<gene>
    <name evidence="2" type="ORF">GCM10010357_70940</name>
</gene>
<dbReference type="Pfam" id="PF13560">
    <property type="entry name" value="HTH_31"/>
    <property type="match status" value="1"/>
</dbReference>
<reference evidence="2 3" key="1">
    <citation type="journal article" date="2019" name="Int. J. Syst. Evol. Microbiol.">
        <title>The Global Catalogue of Microorganisms (GCM) 10K type strain sequencing project: providing services to taxonomists for standard genome sequencing and annotation.</title>
        <authorList>
            <consortium name="The Broad Institute Genomics Platform"/>
            <consortium name="The Broad Institute Genome Sequencing Center for Infectious Disease"/>
            <person name="Wu L."/>
            <person name="Ma J."/>
        </authorList>
    </citation>
    <scope>NUCLEOTIDE SEQUENCE [LARGE SCALE GENOMIC DNA]</scope>
    <source>
        <strain evidence="2 3">JCM 4788</strain>
    </source>
</reference>
<sequence length="220" mass="24821">MSEAPYNFDCLRLRAAREARGLTVAEIGKATGTSDRAVSFYLSGQRHPRAEVLPRLAQAVGLDDPLDLCALPDGGERIVHLRVRTGKSRTTVAAELGWHLETYREWETRGHAPGKMAGPRDAWEPNPNREGWGWRVNTPFFKRPVVVPSARVDGAWRPAVYGPHEYGKSQHEDVFEVPAERLHQALQRTQADWEAACQQWNRENPDFAADIAQVAEHVRR</sequence>
<dbReference type="InterPro" id="IPR010982">
    <property type="entry name" value="Lambda_DNA-bd_dom_sf"/>
</dbReference>
<dbReference type="CDD" id="cd00093">
    <property type="entry name" value="HTH_XRE"/>
    <property type="match status" value="2"/>
</dbReference>